<gene>
    <name evidence="2" type="ORF">SCP_0111140</name>
</gene>
<dbReference type="InParanoid" id="A0A401G7T6"/>
<dbReference type="OrthoDB" id="3201807at2759"/>
<dbReference type="Proteomes" id="UP000287166">
    <property type="component" value="Unassembled WGS sequence"/>
</dbReference>
<reference evidence="2 3" key="1">
    <citation type="journal article" date="2018" name="Sci. Rep.">
        <title>Genome sequence of the cauliflower mushroom Sparassis crispa (Hanabiratake) and its association with beneficial usage.</title>
        <authorList>
            <person name="Kiyama R."/>
            <person name="Furutani Y."/>
            <person name="Kawaguchi K."/>
            <person name="Nakanishi T."/>
        </authorList>
    </citation>
    <scope>NUCLEOTIDE SEQUENCE [LARGE SCALE GENOMIC DNA]</scope>
</reference>
<dbReference type="STRING" id="139825.A0A401G7T6"/>
<dbReference type="RefSeq" id="XP_027609144.1">
    <property type="nucleotide sequence ID" value="XM_027753343.1"/>
</dbReference>
<dbReference type="AlphaFoldDB" id="A0A401G7T6"/>
<evidence type="ECO:0000313" key="2">
    <source>
        <dbReference type="EMBL" id="GBE78231.1"/>
    </source>
</evidence>
<feature type="region of interest" description="Disordered" evidence="1">
    <location>
        <begin position="140"/>
        <end position="261"/>
    </location>
</feature>
<dbReference type="GeneID" id="38775148"/>
<keyword evidence="3" id="KW-1185">Reference proteome</keyword>
<accession>A0A401G7T6</accession>
<proteinExistence type="predicted"/>
<protein>
    <submittedName>
        <fullName evidence="2">Uncharacterized protein</fullName>
    </submittedName>
</protein>
<feature type="compositionally biased region" description="Polar residues" evidence="1">
    <location>
        <begin position="204"/>
        <end position="214"/>
    </location>
</feature>
<evidence type="ECO:0000313" key="3">
    <source>
        <dbReference type="Proteomes" id="UP000287166"/>
    </source>
</evidence>
<evidence type="ECO:0000256" key="1">
    <source>
        <dbReference type="SAM" id="MobiDB-lite"/>
    </source>
</evidence>
<comment type="caution">
    <text evidence="2">The sequence shown here is derived from an EMBL/GenBank/DDBJ whole genome shotgun (WGS) entry which is preliminary data.</text>
</comment>
<feature type="compositionally biased region" description="Polar residues" evidence="1">
    <location>
        <begin position="172"/>
        <end position="192"/>
    </location>
</feature>
<dbReference type="EMBL" id="BFAD01000001">
    <property type="protein sequence ID" value="GBE78231.1"/>
    <property type="molecule type" value="Genomic_DNA"/>
</dbReference>
<sequence>MAYPIQWLDATFRSRAKTEQLLRPDLESGLITEHDYHLASAFLPASHRYWPYYYSILTGGTAAGYTRFYRKPPMSINRSVIISTVAAFLGSVYGQFRRAKAHWNFTKALDDPAAFSQALQNVNQRTGGTTPLTWTLQRAKEVPQREDVHGNNTSQNPDAWAPDADQGASAVTVASGSILKPTQQPASESTSKSHSRWEDIRTANARNAAQSSSWDVLRQSHEREQIPSDNQPETPYADSSRAQEQARFDAMLEAERKLSGQ</sequence>
<name>A0A401G7T6_9APHY</name>
<organism evidence="2 3">
    <name type="scientific">Sparassis crispa</name>
    <dbReference type="NCBI Taxonomy" id="139825"/>
    <lineage>
        <taxon>Eukaryota</taxon>
        <taxon>Fungi</taxon>
        <taxon>Dikarya</taxon>
        <taxon>Basidiomycota</taxon>
        <taxon>Agaricomycotina</taxon>
        <taxon>Agaricomycetes</taxon>
        <taxon>Polyporales</taxon>
        <taxon>Sparassidaceae</taxon>
        <taxon>Sparassis</taxon>
    </lineage>
</organism>
<feature type="compositionally biased region" description="Basic and acidic residues" evidence="1">
    <location>
        <begin position="140"/>
        <end position="149"/>
    </location>
</feature>